<evidence type="ECO:0000313" key="3">
    <source>
        <dbReference type="Proteomes" id="UP001597461"/>
    </source>
</evidence>
<dbReference type="RefSeq" id="WP_379075131.1">
    <property type="nucleotide sequence ID" value="NZ_JBHULL010000004.1"/>
</dbReference>
<organism evidence="2 3">
    <name type="scientific">Pedobacter vanadiisoli</name>
    <dbReference type="NCBI Taxonomy" id="1761975"/>
    <lineage>
        <taxon>Bacteria</taxon>
        <taxon>Pseudomonadati</taxon>
        <taxon>Bacteroidota</taxon>
        <taxon>Sphingobacteriia</taxon>
        <taxon>Sphingobacteriales</taxon>
        <taxon>Sphingobacteriaceae</taxon>
        <taxon>Pedobacter</taxon>
    </lineage>
</organism>
<reference evidence="3" key="1">
    <citation type="journal article" date="2019" name="Int. J. Syst. Evol. Microbiol.">
        <title>The Global Catalogue of Microorganisms (GCM) 10K type strain sequencing project: providing services to taxonomists for standard genome sequencing and annotation.</title>
        <authorList>
            <consortium name="The Broad Institute Genomics Platform"/>
            <consortium name="The Broad Institute Genome Sequencing Center for Infectious Disease"/>
            <person name="Wu L."/>
            <person name="Ma J."/>
        </authorList>
    </citation>
    <scope>NUCLEOTIDE SEQUENCE [LARGE SCALE GENOMIC DNA]</scope>
    <source>
        <strain evidence="3">KCTC 42866</strain>
    </source>
</reference>
<comment type="caution">
    <text evidence="2">The sequence shown here is derived from an EMBL/GenBank/DDBJ whole genome shotgun (WGS) entry which is preliminary data.</text>
</comment>
<proteinExistence type="predicted"/>
<sequence>MLKKLIAFTSCVILAANVYAQRDLKSLTPNAASLSKYAEIPVSYYSGIPQISVPIYTLKNNVLDIPISISYHASGIKLSEAPSWAGLGWSLNAGGVITRVVKGYPDDYTNSNFGFANAGIKSKIRAAAVGDYYSIFDTYERSYMEASAPSVFTLNDAISEPIDTESDLYFFNFLGNTGKFTFNNEGQIQMLQESDLKIEYIDRKFKITDGQGIIYSFNDTEESYCQFANMPTVLASYYSSWNLSSVYNPSTISRIDFLYQKDPNGIAPNNIDSEPFYYFDHIKFFDDSYFKGYDPAYGLMIKNGEPADWQEYFLSQHFQHQRNDPRASIKSFKVLRQIITGADTINVFPKYTPQQDINLVHVYCMLDSITIKTSGKKISKTEFKFGRFEGVDVNIGNYKLEELNVDDKKYSFKYYETFNGKSPFKSLGLGITKGMDLYGYYNGEDGKPYPDSKIFDINRISEIGVKDRSPFWGVNSSYRNADWKYAQIGTLKEIQEPTGGKTTFEYDGNQFSYLGYMGAQKIDEDYRIQYKFDSLNTVLVSAAAQMDPYEQPALKSEEFILHNNQTISITTNIGMTPVALGPNISLDEYLSYINANTNTFAIAQIKKYNSTTDQFETIYEKTYDPAGYIGIPNDDNELNSKRMLFRFTESISMALPEGRYKIENSCHGPAYQSNIRVETKFNYKTGNIYNGNGLRIRKINYIAEGSPVISKNFSYEIGNNSSGVLETPIIGLVPKINYFTTPKPKVIFGFDGYFVERSLFFDVYKNLPVSSLNYCGVVLGYAKVTETMNDGRKTVYYYSTGSNIPLHDYVVAPDEYEIKDFAGISMYTHLKADNSSFRGLLRQIDHYDSSNQIKKRIFSDYLNGEMPGLGNSISLVLSPKSFPQKTPQNDLLSNGQFSFVNLEPSYVFIYGVNNSKLRDSVVTYFPSGQVIEVTKYEYDFNKQFSPTKISYVNSKGQSHATIFKYAKDFSNIPVYQQMADNLHMISPVIEKRESLNGNLSQSFKTNYSYFNNSSIILPSLTQSSYANEPYEDNIKFLKYDDNGNLLSFKDKNSADVCYVYSYGNKALIAEIKNITYDVIESILGGTVAVRNFANAYPSDNVVRDYVANLRTSPLLKDAQITTYTYKPMVGITSMTDAKGMITYYEYDSFQRLKTIKDQNGNILKQTDYHYKN</sequence>
<evidence type="ECO:0000313" key="2">
    <source>
        <dbReference type="EMBL" id="MFD2581591.1"/>
    </source>
</evidence>
<keyword evidence="1" id="KW-0732">Signal</keyword>
<dbReference type="Proteomes" id="UP001597461">
    <property type="component" value="Unassembled WGS sequence"/>
</dbReference>
<keyword evidence="3" id="KW-1185">Reference proteome</keyword>
<evidence type="ECO:0008006" key="4">
    <source>
        <dbReference type="Google" id="ProtNLM"/>
    </source>
</evidence>
<dbReference type="EMBL" id="JBHULL010000004">
    <property type="protein sequence ID" value="MFD2581591.1"/>
    <property type="molecule type" value="Genomic_DNA"/>
</dbReference>
<name>A0ABW5MFM9_9SPHI</name>
<protein>
    <recommendedName>
        <fullName evidence="4">YD repeat-containing protein</fullName>
    </recommendedName>
</protein>
<accession>A0ABW5MFM9</accession>
<evidence type="ECO:0000256" key="1">
    <source>
        <dbReference type="SAM" id="SignalP"/>
    </source>
</evidence>
<feature type="signal peptide" evidence="1">
    <location>
        <begin position="1"/>
        <end position="20"/>
    </location>
</feature>
<gene>
    <name evidence="2" type="ORF">ACFSR6_03755</name>
</gene>
<feature type="chain" id="PRO_5046401401" description="YD repeat-containing protein" evidence="1">
    <location>
        <begin position="21"/>
        <end position="1172"/>
    </location>
</feature>